<gene>
    <name evidence="1" type="ORF">GMARGA_LOCUS19030</name>
</gene>
<dbReference type="Proteomes" id="UP000789901">
    <property type="component" value="Unassembled WGS sequence"/>
</dbReference>
<sequence>VLGGPRTREWIKIYNSMILGVIKVVVQSKIVDVVLEKVKAHSGDKQNKRADRIAKEGDKANVLIRVKQVMTKKKRNKILDSIKEELKQKEKIDLDSNWLREVFIPKDKEEYRNRHIEWSREFLADDIGLALEKMTLSKNKAQDIAVTFFDKWLTFFQREVWKEHCSIINEWKKTMEFLESKKGKELRK</sequence>
<name>A0ABN7VIK8_GIGMA</name>
<feature type="non-terminal residue" evidence="1">
    <location>
        <position position="1"/>
    </location>
</feature>
<evidence type="ECO:0000313" key="1">
    <source>
        <dbReference type="EMBL" id="CAG8775530.1"/>
    </source>
</evidence>
<protein>
    <submittedName>
        <fullName evidence="1">5996_t:CDS:1</fullName>
    </submittedName>
</protein>
<evidence type="ECO:0000313" key="2">
    <source>
        <dbReference type="Proteomes" id="UP000789901"/>
    </source>
</evidence>
<organism evidence="1 2">
    <name type="scientific">Gigaspora margarita</name>
    <dbReference type="NCBI Taxonomy" id="4874"/>
    <lineage>
        <taxon>Eukaryota</taxon>
        <taxon>Fungi</taxon>
        <taxon>Fungi incertae sedis</taxon>
        <taxon>Mucoromycota</taxon>
        <taxon>Glomeromycotina</taxon>
        <taxon>Glomeromycetes</taxon>
        <taxon>Diversisporales</taxon>
        <taxon>Gigasporaceae</taxon>
        <taxon>Gigaspora</taxon>
    </lineage>
</organism>
<dbReference type="Gene3D" id="3.30.420.10">
    <property type="entry name" value="Ribonuclease H-like superfamily/Ribonuclease H"/>
    <property type="match status" value="1"/>
</dbReference>
<reference evidence="1 2" key="1">
    <citation type="submission" date="2021-06" db="EMBL/GenBank/DDBJ databases">
        <authorList>
            <person name="Kallberg Y."/>
            <person name="Tangrot J."/>
            <person name="Rosling A."/>
        </authorList>
    </citation>
    <scope>NUCLEOTIDE SEQUENCE [LARGE SCALE GENOMIC DNA]</scope>
    <source>
        <strain evidence="1 2">120-4 pot B 10/14</strain>
    </source>
</reference>
<dbReference type="SUPFAM" id="SSF53098">
    <property type="entry name" value="Ribonuclease H-like"/>
    <property type="match status" value="1"/>
</dbReference>
<proteinExistence type="predicted"/>
<dbReference type="EMBL" id="CAJVQB010015614">
    <property type="protein sequence ID" value="CAG8775530.1"/>
    <property type="molecule type" value="Genomic_DNA"/>
</dbReference>
<dbReference type="InterPro" id="IPR036397">
    <property type="entry name" value="RNaseH_sf"/>
</dbReference>
<comment type="caution">
    <text evidence="1">The sequence shown here is derived from an EMBL/GenBank/DDBJ whole genome shotgun (WGS) entry which is preliminary data.</text>
</comment>
<dbReference type="InterPro" id="IPR012337">
    <property type="entry name" value="RNaseH-like_sf"/>
</dbReference>
<keyword evidence="2" id="KW-1185">Reference proteome</keyword>
<accession>A0ABN7VIK8</accession>